<dbReference type="SMART" id="SM00406">
    <property type="entry name" value="IGv"/>
    <property type="match status" value="2"/>
</dbReference>
<keyword evidence="4" id="KW-0391">Immunity</keyword>
<evidence type="ECO:0000256" key="4">
    <source>
        <dbReference type="ARBA" id="ARBA00022859"/>
    </source>
</evidence>
<evidence type="ECO:0000313" key="11">
    <source>
        <dbReference type="Ensembl" id="ENSOABP00000068049.1"/>
    </source>
</evidence>
<comment type="subcellular location">
    <subcellularLocation>
        <location evidence="1">Cell membrane</location>
    </subcellularLocation>
</comment>
<keyword evidence="5 8" id="KW-0472">Membrane</keyword>
<accession>A0AAZ1XK92</accession>
<dbReference type="InterPro" id="IPR013106">
    <property type="entry name" value="Ig_V-set"/>
</dbReference>
<protein>
    <recommendedName>
        <fullName evidence="10">Ig-like domain-containing protein</fullName>
    </recommendedName>
</protein>
<sequence>MIGGLSALILLSTTSLLHTAEVPHLISLTTLELGGNATFHCPFSEKTDRFFHWYKQSLGKMVQTVATVVYNKIEFISPFNHTRFHVHKSNDQCFLTINHINKEDEATYFCQTGTEFLQHFVRGFFLAVNDYNHQTSVYVTQTPKSSSVQLGNTVTLQCSLFAKNKESSVQCPSDHSVHWFKSGSGENHPSIIYRNFTHRNSMDDTERRCIYHLSKTIQNSSDTGTYYCAVVTCGAILFGEGSKVDTRTELDPVILILGGLLVCCVTVIIVLISCMTCCHFKGATSVSHHLGHNKSVANPTNDLDGEAKDVNYAPLDFSTRKMRQGKKKKSDYTDCVYSFVKSEGQNQQ</sequence>
<name>A0AAZ1XK92_OREAU</name>
<keyword evidence="8" id="KW-1133">Transmembrane helix</keyword>
<dbReference type="SUPFAM" id="SSF48726">
    <property type="entry name" value="Immunoglobulin"/>
    <property type="match status" value="2"/>
</dbReference>
<organism evidence="11 12">
    <name type="scientific">Oreochromis aureus</name>
    <name type="common">Israeli tilapia</name>
    <name type="synonym">Chromis aureus</name>
    <dbReference type="NCBI Taxonomy" id="47969"/>
    <lineage>
        <taxon>Eukaryota</taxon>
        <taxon>Metazoa</taxon>
        <taxon>Chordata</taxon>
        <taxon>Craniata</taxon>
        <taxon>Vertebrata</taxon>
        <taxon>Euteleostomi</taxon>
        <taxon>Actinopterygii</taxon>
        <taxon>Neopterygii</taxon>
        <taxon>Teleostei</taxon>
        <taxon>Neoteleostei</taxon>
        <taxon>Acanthomorphata</taxon>
        <taxon>Ovalentaria</taxon>
        <taxon>Cichlomorphae</taxon>
        <taxon>Cichliformes</taxon>
        <taxon>Cichlidae</taxon>
        <taxon>African cichlids</taxon>
        <taxon>Pseudocrenilabrinae</taxon>
        <taxon>Oreochromini</taxon>
        <taxon>Oreochromis</taxon>
    </lineage>
</organism>
<dbReference type="RefSeq" id="XP_039454340.1">
    <property type="nucleotide sequence ID" value="XM_039598406.1"/>
</dbReference>
<dbReference type="InterPro" id="IPR003599">
    <property type="entry name" value="Ig_sub"/>
</dbReference>
<keyword evidence="6" id="KW-1015">Disulfide bond</keyword>
<dbReference type="PANTHER" id="PTHR19433">
    <property type="entry name" value="T-CELL RECEPTOR ALPHA CHAIN V REGION-RELATED"/>
    <property type="match status" value="1"/>
</dbReference>
<feature type="signal peptide" evidence="9">
    <location>
        <begin position="1"/>
        <end position="19"/>
    </location>
</feature>
<dbReference type="SMART" id="SM00409">
    <property type="entry name" value="IG"/>
    <property type="match status" value="2"/>
</dbReference>
<dbReference type="CDD" id="cd00099">
    <property type="entry name" value="IgV"/>
    <property type="match status" value="1"/>
</dbReference>
<feature type="transmembrane region" description="Helical" evidence="8">
    <location>
        <begin position="253"/>
        <end position="272"/>
    </location>
</feature>
<evidence type="ECO:0000256" key="2">
    <source>
        <dbReference type="ARBA" id="ARBA00022475"/>
    </source>
</evidence>
<dbReference type="PROSITE" id="PS50835">
    <property type="entry name" value="IG_LIKE"/>
    <property type="match status" value="2"/>
</dbReference>
<evidence type="ECO:0000256" key="5">
    <source>
        <dbReference type="ARBA" id="ARBA00023136"/>
    </source>
</evidence>
<reference evidence="12" key="1">
    <citation type="submission" date="2020-03" db="EMBL/GenBank/DDBJ databases">
        <title>Evolution of repeat sequences and sex chromosomes of tilapia species revealed by chromosome-level genomes.</title>
        <authorList>
            <person name="Xu L."/>
            <person name="Tao W."/>
            <person name="Wang D."/>
            <person name="Zhou Q."/>
        </authorList>
    </citation>
    <scope>NUCLEOTIDE SEQUENCE [LARGE SCALE GENOMIC DNA]</scope>
    <source>
        <strain evidence="12">Israel</strain>
    </source>
</reference>
<keyword evidence="3 9" id="KW-0732">Signal</keyword>
<evidence type="ECO:0000259" key="10">
    <source>
        <dbReference type="PROSITE" id="PS50835"/>
    </source>
</evidence>
<dbReference type="InterPro" id="IPR007110">
    <property type="entry name" value="Ig-like_dom"/>
</dbReference>
<reference evidence="11" key="3">
    <citation type="submission" date="2025-09" db="UniProtKB">
        <authorList>
            <consortium name="Ensembl"/>
        </authorList>
    </citation>
    <scope>IDENTIFICATION</scope>
</reference>
<keyword evidence="7" id="KW-0325">Glycoprotein</keyword>
<dbReference type="InterPro" id="IPR052051">
    <property type="entry name" value="TCR_complex_component"/>
</dbReference>
<evidence type="ECO:0000256" key="6">
    <source>
        <dbReference type="ARBA" id="ARBA00023157"/>
    </source>
</evidence>
<evidence type="ECO:0000256" key="9">
    <source>
        <dbReference type="SAM" id="SignalP"/>
    </source>
</evidence>
<evidence type="ECO:0000256" key="8">
    <source>
        <dbReference type="SAM" id="Phobius"/>
    </source>
</evidence>
<dbReference type="Gene3D" id="2.60.40.10">
    <property type="entry name" value="Immunoglobulins"/>
    <property type="match status" value="2"/>
</dbReference>
<feature type="chain" id="PRO_5044305794" description="Ig-like domain-containing protein" evidence="9">
    <location>
        <begin position="20"/>
        <end position="348"/>
    </location>
</feature>
<dbReference type="GO" id="GO:0009617">
    <property type="term" value="P:response to bacterium"/>
    <property type="evidence" value="ECO:0007669"/>
    <property type="project" value="TreeGrafter"/>
</dbReference>
<dbReference type="Ensembl" id="ENSOABT00000084543.1">
    <property type="protein sequence ID" value="ENSOABP00000068049.1"/>
    <property type="gene ID" value="ENSOABG00000038039.1"/>
</dbReference>
<evidence type="ECO:0000256" key="1">
    <source>
        <dbReference type="ARBA" id="ARBA00004236"/>
    </source>
</evidence>
<dbReference type="PANTHER" id="PTHR19433:SF111">
    <property type="entry name" value="T CELL RECEPTOR ALPHA VARIABLE 4"/>
    <property type="match status" value="1"/>
</dbReference>
<dbReference type="AlphaFoldDB" id="A0AAZ1XK92"/>
<gene>
    <name evidence="11" type="primary">LOC116322167</name>
</gene>
<evidence type="ECO:0000256" key="7">
    <source>
        <dbReference type="ARBA" id="ARBA00023180"/>
    </source>
</evidence>
<proteinExistence type="predicted"/>
<dbReference type="Pfam" id="PF07686">
    <property type="entry name" value="V-set"/>
    <property type="match status" value="2"/>
</dbReference>
<dbReference type="InterPro" id="IPR013783">
    <property type="entry name" value="Ig-like_fold"/>
</dbReference>
<keyword evidence="12" id="KW-1185">Reference proteome</keyword>
<evidence type="ECO:0000256" key="3">
    <source>
        <dbReference type="ARBA" id="ARBA00022729"/>
    </source>
</evidence>
<dbReference type="GO" id="GO:0005886">
    <property type="term" value="C:plasma membrane"/>
    <property type="evidence" value="ECO:0007669"/>
    <property type="project" value="UniProtKB-SubCell"/>
</dbReference>
<feature type="domain" description="Ig-like" evidence="10">
    <location>
        <begin position="135"/>
        <end position="230"/>
    </location>
</feature>
<dbReference type="Proteomes" id="UP000472276">
    <property type="component" value="Unassembled WGS sequence"/>
</dbReference>
<evidence type="ECO:0000313" key="12">
    <source>
        <dbReference type="Proteomes" id="UP000472276"/>
    </source>
</evidence>
<dbReference type="InterPro" id="IPR036179">
    <property type="entry name" value="Ig-like_dom_sf"/>
</dbReference>
<keyword evidence="2" id="KW-1003">Cell membrane</keyword>
<feature type="domain" description="Ig-like" evidence="10">
    <location>
        <begin position="23"/>
        <end position="111"/>
    </location>
</feature>
<keyword evidence="8" id="KW-0812">Transmembrane</keyword>
<dbReference type="GO" id="GO:0002376">
    <property type="term" value="P:immune system process"/>
    <property type="evidence" value="ECO:0007669"/>
    <property type="project" value="UniProtKB-KW"/>
</dbReference>
<dbReference type="GeneID" id="116322167"/>
<reference evidence="11" key="2">
    <citation type="submission" date="2025-08" db="UniProtKB">
        <authorList>
            <consortium name="Ensembl"/>
        </authorList>
    </citation>
    <scope>IDENTIFICATION</scope>
</reference>